<name>A0A3S3NSI7_9ACAR</name>
<dbReference type="GO" id="GO:0005643">
    <property type="term" value="C:nuclear pore"/>
    <property type="evidence" value="ECO:0007669"/>
    <property type="project" value="TreeGrafter"/>
</dbReference>
<keyword evidence="4" id="KW-1185">Reference proteome</keyword>
<dbReference type="GO" id="GO:0005737">
    <property type="term" value="C:cytoplasm"/>
    <property type="evidence" value="ECO:0007669"/>
    <property type="project" value="TreeGrafter"/>
</dbReference>
<comment type="caution">
    <text evidence="3">The sequence shown here is derived from an EMBL/GenBank/DDBJ whole genome shotgun (WGS) entry which is preliminary data.</text>
</comment>
<dbReference type="SMART" id="SM00160">
    <property type="entry name" value="RanBD"/>
    <property type="match status" value="1"/>
</dbReference>
<dbReference type="InterPro" id="IPR000156">
    <property type="entry name" value="Ran_bind_dom"/>
</dbReference>
<evidence type="ECO:0000259" key="2">
    <source>
        <dbReference type="PROSITE" id="PS50196"/>
    </source>
</evidence>
<feature type="compositionally biased region" description="Polar residues" evidence="1">
    <location>
        <begin position="1"/>
        <end position="15"/>
    </location>
</feature>
<dbReference type="EMBL" id="NCKU01004974">
    <property type="protein sequence ID" value="RWS05179.1"/>
    <property type="molecule type" value="Genomic_DNA"/>
</dbReference>
<dbReference type="SUPFAM" id="SSF50729">
    <property type="entry name" value="PH domain-like"/>
    <property type="match status" value="1"/>
</dbReference>
<dbReference type="InterPro" id="IPR045255">
    <property type="entry name" value="RanBP1-like"/>
</dbReference>
<dbReference type="PANTHER" id="PTHR23138">
    <property type="entry name" value="RAN BINDING PROTEIN"/>
    <property type="match status" value="1"/>
</dbReference>
<dbReference type="AlphaFoldDB" id="A0A3S3NSI7"/>
<gene>
    <name evidence="3" type="ORF">B4U79_01827</name>
</gene>
<feature type="region of interest" description="Disordered" evidence="1">
    <location>
        <begin position="1"/>
        <end position="30"/>
    </location>
</feature>
<proteinExistence type="predicted"/>
<dbReference type="Gene3D" id="2.30.29.30">
    <property type="entry name" value="Pleckstrin-homology domain (PH domain)/Phosphotyrosine-binding domain (PTB)"/>
    <property type="match status" value="1"/>
</dbReference>
<dbReference type="Pfam" id="PF00638">
    <property type="entry name" value="Ran_BP1"/>
    <property type="match status" value="1"/>
</dbReference>
<dbReference type="PANTHER" id="PTHR23138:SF94">
    <property type="entry name" value="RAN BINDING PROTEIN 1"/>
    <property type="match status" value="1"/>
</dbReference>
<dbReference type="GO" id="GO:0005096">
    <property type="term" value="F:GTPase activator activity"/>
    <property type="evidence" value="ECO:0007669"/>
    <property type="project" value="TreeGrafter"/>
</dbReference>
<evidence type="ECO:0000313" key="4">
    <source>
        <dbReference type="Proteomes" id="UP000285301"/>
    </source>
</evidence>
<sequence length="153" mass="18185">MSQTQDENASPVENNATRERKDSEDGEYSPEVYFKPIIELPLVDTKTHEEEEEELIKLRARLYRYETSDEGNEWKERGTGEVKILKHKTRSSIRLVMRRDKTLKICANHYGELTIKQNDENFVLNAVNYLHNSKIVDNFIYNRFKPLKYFLLK</sequence>
<dbReference type="STRING" id="1965070.A0A3S3NSI7"/>
<feature type="domain" description="RanBD1" evidence="2">
    <location>
        <begin position="33"/>
        <end position="110"/>
    </location>
</feature>
<evidence type="ECO:0000256" key="1">
    <source>
        <dbReference type="SAM" id="MobiDB-lite"/>
    </source>
</evidence>
<dbReference type="OrthoDB" id="2357150at2759"/>
<dbReference type="InterPro" id="IPR011993">
    <property type="entry name" value="PH-like_dom_sf"/>
</dbReference>
<reference evidence="3 4" key="1">
    <citation type="journal article" date="2018" name="Gigascience">
        <title>Genomes of trombidid mites reveal novel predicted allergens and laterally-transferred genes associated with secondary metabolism.</title>
        <authorList>
            <person name="Dong X."/>
            <person name="Chaisiri K."/>
            <person name="Xia D."/>
            <person name="Armstrong S.D."/>
            <person name="Fang Y."/>
            <person name="Donnelly M.J."/>
            <person name="Kadowaki T."/>
            <person name="McGarry J.W."/>
            <person name="Darby A.C."/>
            <person name="Makepeace B.L."/>
        </authorList>
    </citation>
    <scope>NUCLEOTIDE SEQUENCE [LARGE SCALE GENOMIC DNA]</scope>
    <source>
        <strain evidence="3">UoL-WK</strain>
    </source>
</reference>
<protein>
    <submittedName>
        <fullName evidence="3">Ran-specific GTPase-activating protein-like protein</fullName>
    </submittedName>
</protein>
<dbReference type="PROSITE" id="PS50196">
    <property type="entry name" value="RANBD1"/>
    <property type="match status" value="1"/>
</dbReference>
<dbReference type="Proteomes" id="UP000285301">
    <property type="component" value="Unassembled WGS sequence"/>
</dbReference>
<organism evidence="3 4">
    <name type="scientific">Dinothrombium tinctorium</name>
    <dbReference type="NCBI Taxonomy" id="1965070"/>
    <lineage>
        <taxon>Eukaryota</taxon>
        <taxon>Metazoa</taxon>
        <taxon>Ecdysozoa</taxon>
        <taxon>Arthropoda</taxon>
        <taxon>Chelicerata</taxon>
        <taxon>Arachnida</taxon>
        <taxon>Acari</taxon>
        <taxon>Acariformes</taxon>
        <taxon>Trombidiformes</taxon>
        <taxon>Prostigmata</taxon>
        <taxon>Anystina</taxon>
        <taxon>Parasitengona</taxon>
        <taxon>Trombidioidea</taxon>
        <taxon>Trombidiidae</taxon>
        <taxon>Dinothrombium</taxon>
    </lineage>
</organism>
<accession>A0A3S3NSI7</accession>
<evidence type="ECO:0000313" key="3">
    <source>
        <dbReference type="EMBL" id="RWS05179.1"/>
    </source>
</evidence>